<evidence type="ECO:0000313" key="2">
    <source>
        <dbReference type="Proteomes" id="UP000477285"/>
    </source>
</evidence>
<comment type="caution">
    <text evidence="1">The sequence shown here is derived from an EMBL/GenBank/DDBJ whole genome shotgun (WGS) entry which is preliminary data.</text>
</comment>
<dbReference type="AlphaFoldDB" id="A0A6L8T5R8"/>
<reference evidence="1 2" key="1">
    <citation type="journal article" date="2019" name="Nat. Med.">
        <title>A library of human gut bacterial isolates paired with longitudinal multiomics data enables mechanistic microbiome research.</title>
        <authorList>
            <person name="Poyet M."/>
            <person name="Groussin M."/>
            <person name="Gibbons S.M."/>
            <person name="Avila-Pacheco J."/>
            <person name="Jiang X."/>
            <person name="Kearney S.M."/>
            <person name="Perrotta A.R."/>
            <person name="Berdy B."/>
            <person name="Zhao S."/>
            <person name="Lieberman T.D."/>
            <person name="Swanson P.K."/>
            <person name="Smith M."/>
            <person name="Roesemann S."/>
            <person name="Alexander J.E."/>
            <person name="Rich S.A."/>
            <person name="Livny J."/>
            <person name="Vlamakis H."/>
            <person name="Clish C."/>
            <person name="Bullock K."/>
            <person name="Deik A."/>
            <person name="Scott J."/>
            <person name="Pierce K.A."/>
            <person name="Xavier R.J."/>
            <person name="Alm E.J."/>
        </authorList>
    </citation>
    <scope>NUCLEOTIDE SEQUENCE [LARGE SCALE GENOMIC DNA]</scope>
    <source>
        <strain evidence="1 2">BIOML-A1</strain>
    </source>
</reference>
<proteinExistence type="predicted"/>
<organism evidence="1 2">
    <name type="scientific">Blautia wexlerae</name>
    <dbReference type="NCBI Taxonomy" id="418240"/>
    <lineage>
        <taxon>Bacteria</taxon>
        <taxon>Bacillati</taxon>
        <taxon>Bacillota</taxon>
        <taxon>Clostridia</taxon>
        <taxon>Lachnospirales</taxon>
        <taxon>Lachnospiraceae</taxon>
        <taxon>Blautia</taxon>
    </lineage>
</organism>
<gene>
    <name evidence="1" type="ORF">GT728_17150</name>
</gene>
<dbReference type="EMBL" id="WWVQ01000056">
    <property type="protein sequence ID" value="MZL34870.1"/>
    <property type="molecule type" value="Genomic_DNA"/>
</dbReference>
<sequence>MELRDRQREDFSNHRDYERELRTVSANIDMILGKNREKEQELEKEKDL</sequence>
<dbReference type="RefSeq" id="WP_192927235.1">
    <property type="nucleotide sequence ID" value="NZ_JBCPBX010000037.1"/>
</dbReference>
<name>A0A6L8T5R8_9FIRM</name>
<accession>A0A6L8T5R8</accession>
<protein>
    <submittedName>
        <fullName evidence="1">Uncharacterized protein</fullName>
    </submittedName>
</protein>
<evidence type="ECO:0000313" key="1">
    <source>
        <dbReference type="EMBL" id="MZL34870.1"/>
    </source>
</evidence>
<dbReference type="Proteomes" id="UP000477285">
    <property type="component" value="Unassembled WGS sequence"/>
</dbReference>